<dbReference type="AlphaFoldDB" id="A0A2M7E831"/>
<keyword evidence="6 10" id="KW-0460">Magnesium</keyword>
<evidence type="ECO:0000256" key="2">
    <source>
        <dbReference type="ARBA" id="ARBA00011738"/>
    </source>
</evidence>
<keyword evidence="5 10" id="KW-0378">Hydrolase</keyword>
<feature type="binding site" evidence="10">
    <location>
        <begin position="181"/>
        <end position="182"/>
    </location>
    <ligand>
        <name>substrate</name>
    </ligand>
</feature>
<dbReference type="Proteomes" id="UP000228886">
    <property type="component" value="Unassembled WGS sequence"/>
</dbReference>
<dbReference type="InterPro" id="IPR029001">
    <property type="entry name" value="ITPase-like_fam"/>
</dbReference>
<evidence type="ECO:0000256" key="7">
    <source>
        <dbReference type="ARBA" id="ARBA00023080"/>
    </source>
</evidence>
<evidence type="ECO:0000256" key="1">
    <source>
        <dbReference type="ARBA" id="ARBA00008023"/>
    </source>
</evidence>
<comment type="catalytic activity">
    <reaction evidence="9 10">
        <text>XTP + H2O = XMP + diphosphate + H(+)</text>
        <dbReference type="Rhea" id="RHEA:28610"/>
        <dbReference type="ChEBI" id="CHEBI:15377"/>
        <dbReference type="ChEBI" id="CHEBI:15378"/>
        <dbReference type="ChEBI" id="CHEBI:33019"/>
        <dbReference type="ChEBI" id="CHEBI:57464"/>
        <dbReference type="ChEBI" id="CHEBI:61314"/>
        <dbReference type="EC" id="3.6.1.66"/>
    </reaction>
</comment>
<dbReference type="SUPFAM" id="SSF52972">
    <property type="entry name" value="ITPase-like"/>
    <property type="match status" value="1"/>
</dbReference>
<name>A0A2M7E831_9BACT</name>
<dbReference type="GO" id="GO:0000166">
    <property type="term" value="F:nucleotide binding"/>
    <property type="evidence" value="ECO:0007669"/>
    <property type="project" value="UniProtKB-KW"/>
</dbReference>
<keyword evidence="4 10" id="KW-0547">Nucleotide-binding</keyword>
<comment type="caution">
    <text evidence="10">Lacks conserved residue(s) required for the propagation of feature annotation.</text>
</comment>
<dbReference type="Pfam" id="PF01725">
    <property type="entry name" value="Ham1p_like"/>
    <property type="match status" value="1"/>
</dbReference>
<evidence type="ECO:0000256" key="11">
    <source>
        <dbReference type="RuleBase" id="RU003781"/>
    </source>
</evidence>
<comment type="catalytic activity">
    <reaction evidence="8 10">
        <text>dITP + H2O = dIMP + diphosphate + H(+)</text>
        <dbReference type="Rhea" id="RHEA:28342"/>
        <dbReference type="ChEBI" id="CHEBI:15377"/>
        <dbReference type="ChEBI" id="CHEBI:15378"/>
        <dbReference type="ChEBI" id="CHEBI:33019"/>
        <dbReference type="ChEBI" id="CHEBI:61194"/>
        <dbReference type="ChEBI" id="CHEBI:61382"/>
        <dbReference type="EC" id="3.6.1.66"/>
    </reaction>
</comment>
<evidence type="ECO:0000313" key="13">
    <source>
        <dbReference type="Proteomes" id="UP000228886"/>
    </source>
</evidence>
<sequence length="195" mass="21923">MKELVLASRNKGKAKEIKEILKHLNLKFLSLKDFPGIPLVKEDCKTFRGNAVKKSKTYQRLTKKLVLAEDSGLQVDALDGDPGVYSARFAGKEQDDKKNIKKLLKLLKNVPEKKRKATFKSVIAITFLDGKTTVVSGAYRGWINFKAKGKFGFGYDPVFVAPRFKKTFAELSPELKNRISHRAKALKKAKKILAV</sequence>
<gene>
    <name evidence="12" type="ORF">COS11_04975</name>
</gene>
<evidence type="ECO:0000256" key="9">
    <source>
        <dbReference type="ARBA" id="ARBA00052017"/>
    </source>
</evidence>
<feature type="active site" description="Proton acceptor" evidence="10">
    <location>
        <position position="70"/>
    </location>
</feature>
<dbReference type="InterPro" id="IPR002637">
    <property type="entry name" value="RdgB/HAM1"/>
</dbReference>
<dbReference type="EC" id="3.6.1.66" evidence="10"/>
<dbReference type="InterPro" id="IPR020922">
    <property type="entry name" value="dITP/XTP_pyrophosphatase"/>
</dbReference>
<keyword evidence="7 10" id="KW-0546">Nucleotide metabolism</keyword>
<keyword evidence="3 10" id="KW-0479">Metal-binding</keyword>
<feature type="binding site" evidence="10">
    <location>
        <position position="176"/>
    </location>
    <ligand>
        <name>substrate</name>
    </ligand>
</feature>
<comment type="catalytic activity">
    <reaction evidence="10">
        <text>ITP + H2O = IMP + diphosphate + H(+)</text>
        <dbReference type="Rhea" id="RHEA:29399"/>
        <dbReference type="ChEBI" id="CHEBI:15377"/>
        <dbReference type="ChEBI" id="CHEBI:15378"/>
        <dbReference type="ChEBI" id="CHEBI:33019"/>
        <dbReference type="ChEBI" id="CHEBI:58053"/>
        <dbReference type="ChEBI" id="CHEBI:61402"/>
        <dbReference type="EC" id="3.6.1.66"/>
    </reaction>
</comment>
<dbReference type="FunFam" id="3.90.950.10:FF:000001">
    <property type="entry name" value="dITP/XTP pyrophosphatase"/>
    <property type="match status" value="1"/>
</dbReference>
<dbReference type="GO" id="GO:0017111">
    <property type="term" value="F:ribonucleoside triphosphate phosphatase activity"/>
    <property type="evidence" value="ECO:0007669"/>
    <property type="project" value="InterPro"/>
</dbReference>
<comment type="caution">
    <text evidence="12">The sequence shown here is derived from an EMBL/GenBank/DDBJ whole genome shotgun (WGS) entry which is preliminary data.</text>
</comment>
<comment type="similarity">
    <text evidence="1 10 11">Belongs to the HAM1 NTPase family.</text>
</comment>
<comment type="subunit">
    <text evidence="2 10">Homodimer.</text>
</comment>
<feature type="binding site" evidence="10">
    <location>
        <begin position="153"/>
        <end position="156"/>
    </location>
    <ligand>
        <name>substrate</name>
    </ligand>
</feature>
<protein>
    <recommendedName>
        <fullName evidence="10">dITP/XTP pyrophosphatase</fullName>
        <ecNumber evidence="10">3.6.1.66</ecNumber>
    </recommendedName>
    <alternativeName>
        <fullName evidence="10">Non-canonical purine NTP pyrophosphatase</fullName>
    </alternativeName>
    <alternativeName>
        <fullName evidence="10">Non-standard purine NTP pyrophosphatase</fullName>
    </alternativeName>
    <alternativeName>
        <fullName evidence="10">Nucleoside-triphosphate diphosphatase</fullName>
    </alternativeName>
    <alternativeName>
        <fullName evidence="10">Nucleoside-triphosphate pyrophosphatase</fullName>
        <shortName evidence="10">NTPase</shortName>
    </alternativeName>
</protein>
<dbReference type="GO" id="GO:0009146">
    <property type="term" value="P:purine nucleoside triphosphate catabolic process"/>
    <property type="evidence" value="ECO:0007669"/>
    <property type="project" value="UniProtKB-UniRule"/>
</dbReference>
<dbReference type="GO" id="GO:0035870">
    <property type="term" value="F:dITP diphosphatase activity"/>
    <property type="evidence" value="ECO:0007669"/>
    <property type="project" value="UniProtKB-UniRule"/>
</dbReference>
<dbReference type="GO" id="GO:0036222">
    <property type="term" value="F:XTP diphosphatase activity"/>
    <property type="evidence" value="ECO:0007669"/>
    <property type="project" value="UniProtKB-UniRule"/>
</dbReference>
<evidence type="ECO:0000256" key="10">
    <source>
        <dbReference type="HAMAP-Rule" id="MF_01405"/>
    </source>
</evidence>
<dbReference type="HAMAP" id="MF_01405">
    <property type="entry name" value="Non_canon_purine_NTPase"/>
    <property type="match status" value="1"/>
</dbReference>
<feature type="binding site" evidence="10">
    <location>
        <position position="71"/>
    </location>
    <ligand>
        <name>substrate</name>
    </ligand>
</feature>
<comment type="cofactor">
    <cofactor evidence="10">
        <name>Mg(2+)</name>
        <dbReference type="ChEBI" id="CHEBI:18420"/>
    </cofactor>
    <text evidence="10">Binds 1 Mg(2+) ion per subunit.</text>
</comment>
<dbReference type="NCBIfam" id="NF011397">
    <property type="entry name" value="PRK14822.1"/>
    <property type="match status" value="1"/>
</dbReference>
<evidence type="ECO:0000256" key="5">
    <source>
        <dbReference type="ARBA" id="ARBA00022801"/>
    </source>
</evidence>
<evidence type="ECO:0000256" key="3">
    <source>
        <dbReference type="ARBA" id="ARBA00022723"/>
    </source>
</evidence>
<evidence type="ECO:0000256" key="8">
    <source>
        <dbReference type="ARBA" id="ARBA00051875"/>
    </source>
</evidence>
<evidence type="ECO:0000313" key="12">
    <source>
        <dbReference type="EMBL" id="PIV63906.1"/>
    </source>
</evidence>
<comment type="function">
    <text evidence="10">Pyrophosphatase that catalyzes the hydrolysis of nucleoside triphosphates to their monophosphate derivatives, with a high preference for the non-canonical purine nucleotides XTP (xanthosine triphosphate), dITP (deoxyinosine triphosphate) and ITP. Seems to function as a house-cleaning enzyme that removes non-canonical purine nucleotides from the nucleotide pool, thus preventing their incorporation into DNA/RNA and avoiding chromosomal lesions.</text>
</comment>
<dbReference type="PANTHER" id="PTHR11067">
    <property type="entry name" value="INOSINE TRIPHOSPHATE PYROPHOSPHATASE/HAM1 PROTEIN"/>
    <property type="match status" value="1"/>
</dbReference>
<feature type="binding site" evidence="10">
    <location>
        <position position="70"/>
    </location>
    <ligand>
        <name>Mg(2+)</name>
        <dbReference type="ChEBI" id="CHEBI:18420"/>
    </ligand>
</feature>
<organism evidence="12 13">
    <name type="scientific">bacterium (Candidatus Ratteibacteria) CG01_land_8_20_14_3_00_40_19</name>
    <dbReference type="NCBI Taxonomy" id="2014290"/>
    <lineage>
        <taxon>Bacteria</taxon>
        <taxon>Candidatus Ratteibacteria</taxon>
    </lineage>
</organism>
<dbReference type="EMBL" id="PETL01000234">
    <property type="protein sequence ID" value="PIV63906.1"/>
    <property type="molecule type" value="Genomic_DNA"/>
</dbReference>
<proteinExistence type="inferred from homology"/>
<dbReference type="GO" id="GO:0036220">
    <property type="term" value="F:ITP diphosphatase activity"/>
    <property type="evidence" value="ECO:0007669"/>
    <property type="project" value="UniProtKB-UniRule"/>
</dbReference>
<dbReference type="Gene3D" id="3.90.950.10">
    <property type="match status" value="1"/>
</dbReference>
<dbReference type="NCBIfam" id="TIGR00042">
    <property type="entry name" value="RdgB/HAM1 family non-canonical purine NTP pyrophosphatase"/>
    <property type="match status" value="1"/>
</dbReference>
<evidence type="ECO:0000256" key="6">
    <source>
        <dbReference type="ARBA" id="ARBA00022842"/>
    </source>
</evidence>
<dbReference type="GO" id="GO:0005829">
    <property type="term" value="C:cytosol"/>
    <property type="evidence" value="ECO:0007669"/>
    <property type="project" value="TreeGrafter"/>
</dbReference>
<feature type="binding site" evidence="10">
    <location>
        <begin position="8"/>
        <end position="13"/>
    </location>
    <ligand>
        <name>substrate</name>
    </ligand>
</feature>
<reference evidence="13" key="1">
    <citation type="submission" date="2017-09" db="EMBL/GenBank/DDBJ databases">
        <title>Depth-based differentiation of microbial function through sediment-hosted aquifers and enrichment of novel symbionts in the deep terrestrial subsurface.</title>
        <authorList>
            <person name="Probst A.J."/>
            <person name="Ladd B."/>
            <person name="Jarett J.K."/>
            <person name="Geller-Mcgrath D.E."/>
            <person name="Sieber C.M.K."/>
            <person name="Emerson J.B."/>
            <person name="Anantharaman K."/>
            <person name="Thomas B.C."/>
            <person name="Malmstrom R."/>
            <person name="Stieglmeier M."/>
            <person name="Klingl A."/>
            <person name="Woyke T."/>
            <person name="Ryan C.M."/>
            <person name="Banfield J.F."/>
        </authorList>
    </citation>
    <scope>NUCLEOTIDE SEQUENCE [LARGE SCALE GENOMIC DNA]</scope>
</reference>
<dbReference type="GO" id="GO:0046872">
    <property type="term" value="F:metal ion binding"/>
    <property type="evidence" value="ECO:0007669"/>
    <property type="project" value="UniProtKB-KW"/>
</dbReference>
<accession>A0A2M7E831</accession>
<dbReference type="GO" id="GO:0009117">
    <property type="term" value="P:nucleotide metabolic process"/>
    <property type="evidence" value="ECO:0007669"/>
    <property type="project" value="UniProtKB-KW"/>
</dbReference>
<dbReference type="PANTHER" id="PTHR11067:SF9">
    <property type="entry name" value="INOSINE TRIPHOSPHATE PYROPHOSPHATASE"/>
    <property type="match status" value="1"/>
</dbReference>
<evidence type="ECO:0000256" key="4">
    <source>
        <dbReference type="ARBA" id="ARBA00022741"/>
    </source>
</evidence>
<dbReference type="CDD" id="cd00515">
    <property type="entry name" value="HAM1"/>
    <property type="match status" value="1"/>
</dbReference>